<evidence type="ECO:0000256" key="1">
    <source>
        <dbReference type="ARBA" id="ARBA00022741"/>
    </source>
</evidence>
<dbReference type="CDD" id="cd01854">
    <property type="entry name" value="YjeQ_EngC"/>
    <property type="match status" value="1"/>
</dbReference>
<organism evidence="6 7">
    <name type="scientific">Ezakiella coagulans</name>
    <dbReference type="NCBI Taxonomy" id="46507"/>
    <lineage>
        <taxon>Bacteria</taxon>
        <taxon>Bacillati</taxon>
        <taxon>Bacillota</taxon>
        <taxon>Tissierellia</taxon>
        <taxon>Ezakiella</taxon>
    </lineage>
</organism>
<accession>A0A2U1E3R5</accession>
<comment type="subunit">
    <text evidence="3">Monomer. Associates with 30S ribosomal subunit, binds 16S rRNA.</text>
</comment>
<keyword evidence="3" id="KW-0862">Zinc</keyword>
<feature type="binding site" evidence="3">
    <location>
        <begin position="160"/>
        <end position="168"/>
    </location>
    <ligand>
        <name>GTP</name>
        <dbReference type="ChEBI" id="CHEBI:37565"/>
    </ligand>
</feature>
<dbReference type="Proteomes" id="UP000245793">
    <property type="component" value="Unassembled WGS sequence"/>
</dbReference>
<dbReference type="PANTHER" id="PTHR32120:SF11">
    <property type="entry name" value="SMALL RIBOSOMAL SUBUNIT BIOGENESIS GTPASE RSGA 1, MITOCHONDRIAL-RELATED"/>
    <property type="match status" value="1"/>
</dbReference>
<keyword evidence="3" id="KW-0963">Cytoplasm</keyword>
<dbReference type="AlphaFoldDB" id="A0A2U1E3R5"/>
<dbReference type="GO" id="GO:0046872">
    <property type="term" value="F:metal ion binding"/>
    <property type="evidence" value="ECO:0007669"/>
    <property type="project" value="UniProtKB-KW"/>
</dbReference>
<dbReference type="NCBIfam" id="TIGR00157">
    <property type="entry name" value="ribosome small subunit-dependent GTPase A"/>
    <property type="match status" value="1"/>
</dbReference>
<dbReference type="InterPro" id="IPR030378">
    <property type="entry name" value="G_CP_dom"/>
</dbReference>
<dbReference type="Gene3D" id="3.40.50.300">
    <property type="entry name" value="P-loop containing nucleotide triphosphate hydrolases"/>
    <property type="match status" value="1"/>
</dbReference>
<dbReference type="Gene3D" id="1.10.40.50">
    <property type="entry name" value="Probable gtpase engc, domain 3"/>
    <property type="match status" value="1"/>
</dbReference>
<comment type="caution">
    <text evidence="6">The sequence shown here is derived from an EMBL/GenBank/DDBJ whole genome shotgun (WGS) entry which is preliminary data.</text>
</comment>
<keyword evidence="3" id="KW-0690">Ribosome biogenesis</keyword>
<evidence type="ECO:0000256" key="2">
    <source>
        <dbReference type="ARBA" id="ARBA00023134"/>
    </source>
</evidence>
<feature type="binding site" evidence="3">
    <location>
        <position position="247"/>
    </location>
    <ligand>
        <name>Zn(2+)</name>
        <dbReference type="ChEBI" id="CHEBI:29105"/>
    </ligand>
</feature>
<comment type="subcellular location">
    <subcellularLocation>
        <location evidence="3">Cytoplasm</location>
    </subcellularLocation>
</comment>
<dbReference type="GO" id="GO:0005525">
    <property type="term" value="F:GTP binding"/>
    <property type="evidence" value="ECO:0007669"/>
    <property type="project" value="UniProtKB-UniRule"/>
</dbReference>
<evidence type="ECO:0000259" key="5">
    <source>
        <dbReference type="PROSITE" id="PS51721"/>
    </source>
</evidence>
<feature type="domain" description="CP-type G" evidence="5">
    <location>
        <begin position="62"/>
        <end position="217"/>
    </location>
</feature>
<evidence type="ECO:0000313" key="7">
    <source>
        <dbReference type="Proteomes" id="UP000245793"/>
    </source>
</evidence>
<dbReference type="RefSeq" id="WP_034545330.1">
    <property type="nucleotide sequence ID" value="NZ_QEKV01000004.1"/>
</dbReference>
<dbReference type="EC" id="3.6.1.-" evidence="3"/>
<keyword evidence="2 3" id="KW-0342">GTP-binding</keyword>
<dbReference type="InterPro" id="IPR010914">
    <property type="entry name" value="RsgA_GTPase_dom"/>
</dbReference>
<dbReference type="InterPro" id="IPR004881">
    <property type="entry name" value="Ribosome_biogen_GTPase_RsgA"/>
</dbReference>
<evidence type="ECO:0000259" key="4">
    <source>
        <dbReference type="PROSITE" id="PS50936"/>
    </source>
</evidence>
<dbReference type="GO" id="GO:0042274">
    <property type="term" value="P:ribosomal small subunit biogenesis"/>
    <property type="evidence" value="ECO:0007669"/>
    <property type="project" value="UniProtKB-UniRule"/>
</dbReference>
<comment type="function">
    <text evidence="3">One of several proteins that assist in the late maturation steps of the functional core of the 30S ribosomal subunit. Helps release RbfA from mature subunits. May play a role in the assembly of ribosomal proteins into the subunit. Circularly permuted GTPase that catalyzes slow GTP hydrolysis, GTPase activity is stimulated by the 30S ribosomal subunit.</text>
</comment>
<sequence length="288" mass="33292">MKKAVIKSVSGGIFTGIGEEHEEVVLHSPGKIKKFGKLLVGDIVYYDESTENNTIIEVAERKNEFIRPKAANIDVFLIVQSIDEPRFDRYLIDKLTVYAFKEKTHPILLVTKADLNEKLAEELYNEYNSVGIKTFLGRIENNNYDEIFEYLSGKIVLLVGNSGVGKSTFLNNVHGYDVQRTNFISKKLGRGKHTTRQVEIFPIDDFYLIDTPGFSTLELETLDEGERLADYFPEFQKYKSECRFNTCTHINEPGCRVKEALKDGEICNLRYESYLRLFKELKERKEKW</sequence>
<comment type="cofactor">
    <cofactor evidence="3">
        <name>Zn(2+)</name>
        <dbReference type="ChEBI" id="CHEBI:29105"/>
    </cofactor>
    <text evidence="3">Binds 1 zinc ion per subunit.</text>
</comment>
<keyword evidence="3" id="KW-0694">RNA-binding</keyword>
<keyword evidence="3" id="KW-0479">Metal-binding</keyword>
<feature type="binding site" evidence="3">
    <location>
        <position position="249"/>
    </location>
    <ligand>
        <name>Zn(2+)</name>
        <dbReference type="ChEBI" id="CHEBI:29105"/>
    </ligand>
</feature>
<keyword evidence="3" id="KW-0378">Hydrolase</keyword>
<feature type="binding site" evidence="3">
    <location>
        <position position="255"/>
    </location>
    <ligand>
        <name>Zn(2+)</name>
        <dbReference type="ChEBI" id="CHEBI:29105"/>
    </ligand>
</feature>
<dbReference type="GO" id="GO:0019843">
    <property type="term" value="F:rRNA binding"/>
    <property type="evidence" value="ECO:0007669"/>
    <property type="project" value="UniProtKB-KW"/>
</dbReference>
<dbReference type="Pfam" id="PF03193">
    <property type="entry name" value="RsgA_GTPase"/>
    <property type="match status" value="1"/>
</dbReference>
<evidence type="ECO:0000313" key="6">
    <source>
        <dbReference type="EMBL" id="PVY94593.1"/>
    </source>
</evidence>
<dbReference type="PANTHER" id="PTHR32120">
    <property type="entry name" value="SMALL RIBOSOMAL SUBUNIT BIOGENESIS GTPASE RSGA"/>
    <property type="match status" value="1"/>
</dbReference>
<name>A0A2U1E3R5_9FIRM</name>
<feature type="domain" description="EngC GTPase" evidence="4">
    <location>
        <begin position="71"/>
        <end position="215"/>
    </location>
</feature>
<gene>
    <name evidence="3" type="primary">rsgA</name>
    <name evidence="6" type="ORF">C7381_10499</name>
</gene>
<keyword evidence="7" id="KW-1185">Reference proteome</keyword>
<dbReference type="GO" id="GO:0005737">
    <property type="term" value="C:cytoplasm"/>
    <property type="evidence" value="ECO:0007669"/>
    <property type="project" value="UniProtKB-SubCell"/>
</dbReference>
<feature type="binding site" evidence="3">
    <location>
        <begin position="111"/>
        <end position="114"/>
    </location>
    <ligand>
        <name>GTP</name>
        <dbReference type="ChEBI" id="CHEBI:37565"/>
    </ligand>
</feature>
<dbReference type="HAMAP" id="MF_01820">
    <property type="entry name" value="GTPase_RsgA"/>
    <property type="match status" value="1"/>
</dbReference>
<protein>
    <recommendedName>
        <fullName evidence="3">Small ribosomal subunit biogenesis GTPase RsgA</fullName>
        <ecNumber evidence="3">3.6.1.-</ecNumber>
    </recommendedName>
</protein>
<proteinExistence type="inferred from homology"/>
<comment type="similarity">
    <text evidence="3">Belongs to the TRAFAC class YlqF/YawG GTPase family. RsgA subfamily.</text>
</comment>
<keyword evidence="3" id="KW-0699">rRNA-binding</keyword>
<dbReference type="InterPro" id="IPR027417">
    <property type="entry name" value="P-loop_NTPase"/>
</dbReference>
<evidence type="ECO:0000256" key="3">
    <source>
        <dbReference type="HAMAP-Rule" id="MF_01820"/>
    </source>
</evidence>
<keyword evidence="1 3" id="KW-0547">Nucleotide-binding</keyword>
<dbReference type="SUPFAM" id="SSF52540">
    <property type="entry name" value="P-loop containing nucleoside triphosphate hydrolases"/>
    <property type="match status" value="1"/>
</dbReference>
<dbReference type="GO" id="GO:0003924">
    <property type="term" value="F:GTPase activity"/>
    <property type="evidence" value="ECO:0007669"/>
    <property type="project" value="UniProtKB-UniRule"/>
</dbReference>
<reference evidence="6 7" key="1">
    <citation type="submission" date="2018-04" db="EMBL/GenBank/DDBJ databases">
        <title>Genomic Encyclopedia of Type Strains, Phase IV (KMG-IV): sequencing the most valuable type-strain genomes for metagenomic binning, comparative biology and taxonomic classification.</title>
        <authorList>
            <person name="Goeker M."/>
        </authorList>
    </citation>
    <scope>NUCLEOTIDE SEQUENCE [LARGE SCALE GENOMIC DNA]</scope>
    <source>
        <strain evidence="6 7">DSM 20705</strain>
    </source>
</reference>
<feature type="binding site" evidence="3">
    <location>
        <position position="242"/>
    </location>
    <ligand>
        <name>Zn(2+)</name>
        <dbReference type="ChEBI" id="CHEBI:29105"/>
    </ligand>
</feature>
<dbReference type="PROSITE" id="PS51721">
    <property type="entry name" value="G_CP"/>
    <property type="match status" value="1"/>
</dbReference>
<dbReference type="PROSITE" id="PS50936">
    <property type="entry name" value="ENGC_GTPASE"/>
    <property type="match status" value="1"/>
</dbReference>
<dbReference type="EMBL" id="QEKV01000004">
    <property type="protein sequence ID" value="PVY94593.1"/>
    <property type="molecule type" value="Genomic_DNA"/>
</dbReference>